<gene>
    <name evidence="2" type="ORF">CK501_05520</name>
</gene>
<name>A0A2A2F8X8_9GAMM</name>
<sequence length="615" mass="70276">MQSGGPLCTGRRSLPGLRCMPDTHDRAGQRVSLIESIITELRIPDLPYPVGQSAPDDSSRWHSTLSEAWQAGSDERVVTHLQRTDAVWSMRQVNAAYLADRIMNVFLRRSGLHPYLVHRAARLRFWLALDLEARGAEAVSEQRPLHRWLDSLQALRGWSRTGGRSDRPVESHLAAMEQAVGEAFRTGGEEPLEACVSDWLEQISHQAEQAERVAQRLWQTESGAAGQRAAEQAVRAALSRTCRGRQLPASLWAFIEDDWRVLMRRAALEHGIDSEPWRHAFRLLEWLIWVGDGNLCGQDRNRLYHVGEQLTDKLVQVVTLVEGRDPVPQRFAPVDALLARRLRDEAVEQEAASIPEADPRWLERPDEAQGDEARSWVGSWYLYEADGQQIRQFLTGFLEETGEVLWTNARGAKLDIEPFRSVRERFEAGELTHLPEAYPFAGVLSDTLDSLQRVLESQRKQREEARDKAREEAEALRRAQEQAFEEERQREQEREEREARERAEAEREARDEAETRRINDEAEIREKVLAEVDRLEAGSWIQLGSGEEALRLKLALRIRASGKLVFVDRYGLNRREILREDLATRVRDGEAQLLSEGAEFADTLSRVVGRLRVGR</sequence>
<dbReference type="InterPro" id="IPR012434">
    <property type="entry name" value="DUF1631"/>
</dbReference>
<dbReference type="Proteomes" id="UP000218896">
    <property type="component" value="Unassembled WGS sequence"/>
</dbReference>
<comment type="caution">
    <text evidence="2">The sequence shown here is derived from an EMBL/GenBank/DDBJ whole genome shotgun (WGS) entry which is preliminary data.</text>
</comment>
<proteinExistence type="predicted"/>
<dbReference type="EMBL" id="NSKD01000002">
    <property type="protein sequence ID" value="PAU81023.1"/>
    <property type="molecule type" value="Genomic_DNA"/>
</dbReference>
<evidence type="ECO:0000313" key="2">
    <source>
        <dbReference type="EMBL" id="PAU81023.1"/>
    </source>
</evidence>
<accession>A0A2A2F8X8</accession>
<organism evidence="2 3">
    <name type="scientific">Halovibrio salipaludis</name>
    <dbReference type="NCBI Taxonomy" id="2032626"/>
    <lineage>
        <taxon>Bacteria</taxon>
        <taxon>Pseudomonadati</taxon>
        <taxon>Pseudomonadota</taxon>
        <taxon>Gammaproteobacteria</taxon>
        <taxon>Oceanospirillales</taxon>
        <taxon>Halomonadaceae</taxon>
        <taxon>Halovibrio</taxon>
    </lineage>
</organism>
<dbReference type="AlphaFoldDB" id="A0A2A2F8X8"/>
<protein>
    <recommendedName>
        <fullName evidence="4">DUF1631 family protein</fullName>
    </recommendedName>
</protein>
<evidence type="ECO:0000256" key="1">
    <source>
        <dbReference type="SAM" id="MobiDB-lite"/>
    </source>
</evidence>
<feature type="region of interest" description="Disordered" evidence="1">
    <location>
        <begin position="459"/>
        <end position="514"/>
    </location>
</feature>
<evidence type="ECO:0008006" key="4">
    <source>
        <dbReference type="Google" id="ProtNLM"/>
    </source>
</evidence>
<keyword evidence="3" id="KW-1185">Reference proteome</keyword>
<dbReference type="Pfam" id="PF07793">
    <property type="entry name" value="DUF1631"/>
    <property type="match status" value="2"/>
</dbReference>
<reference evidence="2 3" key="1">
    <citation type="submission" date="2017-08" db="EMBL/GenBank/DDBJ databases">
        <title>Halovibrio sewagensis sp. nov., isolated from wastewater of high salinity.</title>
        <authorList>
            <person name="Dong X."/>
            <person name="Zhang G."/>
        </authorList>
    </citation>
    <scope>NUCLEOTIDE SEQUENCE [LARGE SCALE GENOMIC DNA]</scope>
    <source>
        <strain evidence="2 3">YL5-2</strain>
    </source>
</reference>
<evidence type="ECO:0000313" key="3">
    <source>
        <dbReference type="Proteomes" id="UP000218896"/>
    </source>
</evidence>